<dbReference type="Gene3D" id="3.40.50.150">
    <property type="entry name" value="Vaccinia Virus protein VP39"/>
    <property type="match status" value="1"/>
</dbReference>
<dbReference type="GO" id="GO:0032259">
    <property type="term" value="P:methylation"/>
    <property type="evidence" value="ECO:0007669"/>
    <property type="project" value="UniProtKB-KW"/>
</dbReference>
<dbReference type="NCBIfam" id="TIGR02469">
    <property type="entry name" value="CbiT"/>
    <property type="match status" value="1"/>
</dbReference>
<dbReference type="EC" id="2.1.1.196" evidence="7"/>
<proteinExistence type="predicted"/>
<dbReference type="PANTHER" id="PTHR43182">
    <property type="entry name" value="COBALT-PRECORRIN-6B C(15)-METHYLTRANSFERASE (DECARBOXYLATING)"/>
    <property type="match status" value="1"/>
</dbReference>
<evidence type="ECO:0000259" key="6">
    <source>
        <dbReference type="Pfam" id="PF13847"/>
    </source>
</evidence>
<dbReference type="Proteomes" id="UP000190951">
    <property type="component" value="Chromosome"/>
</dbReference>
<name>A0A1S8LQC0_9CLOT</name>
<evidence type="ECO:0000256" key="2">
    <source>
        <dbReference type="ARBA" id="ARBA00022573"/>
    </source>
</evidence>
<dbReference type="STRING" id="84029.CROST_00210"/>
<sequence length="187" mass="20823">MRYIKDEEFIRGDCPMTKEEVRILSIAKLEIGDGDTLLDVGAGTGSISIQMCKCAAKGRIIAIEKEDKALKVLKQNKAKFKTDNLEIIEGDASELDLKESFNGIFIGGSKGSIDKIIKIYAKKLKKDGIMVLNFITINNLYKALETLKEINFETECIEVGVSRMKGKSYMMLSNNPIFIVTGKLMEV</sequence>
<evidence type="ECO:0000256" key="4">
    <source>
        <dbReference type="ARBA" id="ARBA00022679"/>
    </source>
</evidence>
<keyword evidence="4 7" id="KW-0808">Transferase</keyword>
<comment type="pathway">
    <text evidence="1">Cofactor biosynthesis; adenosylcobalamin biosynthesis.</text>
</comment>
<dbReference type="RefSeq" id="WP_077835507.1">
    <property type="nucleotide sequence ID" value="NZ_CP096983.1"/>
</dbReference>
<keyword evidence="5" id="KW-0949">S-adenosyl-L-methionine</keyword>
<dbReference type="GO" id="GO:0009236">
    <property type="term" value="P:cobalamin biosynthetic process"/>
    <property type="evidence" value="ECO:0007669"/>
    <property type="project" value="UniProtKB-UniPathway"/>
</dbReference>
<evidence type="ECO:0000256" key="5">
    <source>
        <dbReference type="ARBA" id="ARBA00022691"/>
    </source>
</evidence>
<dbReference type="KEGG" id="crw:CROST_019450"/>
<dbReference type="GO" id="GO:0008276">
    <property type="term" value="F:protein methyltransferase activity"/>
    <property type="evidence" value="ECO:0007669"/>
    <property type="project" value="InterPro"/>
</dbReference>
<dbReference type="InterPro" id="IPR025714">
    <property type="entry name" value="Methyltranfer_dom"/>
</dbReference>
<gene>
    <name evidence="7" type="primary">cbiT</name>
    <name evidence="7" type="ORF">CROST_019450</name>
</gene>
<keyword evidence="2" id="KW-0169">Cobalamin biosynthesis</keyword>
<protein>
    <submittedName>
        <fullName evidence="7">Cobalt-precorrin-6B C(15)-methyltransferase (Decarboxylating)</fullName>
        <ecNumber evidence="7">2.1.1.196</ecNumber>
    </submittedName>
</protein>
<feature type="domain" description="Methyltransferase" evidence="6">
    <location>
        <begin position="33"/>
        <end position="148"/>
    </location>
</feature>
<keyword evidence="8" id="KW-1185">Reference proteome</keyword>
<dbReference type="InterPro" id="IPR050714">
    <property type="entry name" value="Cobalamin_biosynth_MTase"/>
</dbReference>
<dbReference type="Pfam" id="PF13847">
    <property type="entry name" value="Methyltransf_31"/>
    <property type="match status" value="1"/>
</dbReference>
<dbReference type="InterPro" id="IPR014008">
    <property type="entry name" value="Cbl_synth_MTase_CbiT"/>
</dbReference>
<reference evidence="7 8" key="1">
    <citation type="submission" date="2022-04" db="EMBL/GenBank/DDBJ databases">
        <title>Genome sequence of C. roseum typestrain.</title>
        <authorList>
            <person name="Poehlein A."/>
            <person name="Schoch T."/>
            <person name="Duerre P."/>
            <person name="Daniel R."/>
        </authorList>
    </citation>
    <scope>NUCLEOTIDE SEQUENCE [LARGE SCALE GENOMIC DNA]</scope>
    <source>
        <strain evidence="7 8">DSM 7320</strain>
    </source>
</reference>
<evidence type="ECO:0000256" key="1">
    <source>
        <dbReference type="ARBA" id="ARBA00004953"/>
    </source>
</evidence>
<evidence type="ECO:0000313" key="7">
    <source>
        <dbReference type="EMBL" id="URZ11228.1"/>
    </source>
</evidence>
<dbReference type="InterPro" id="IPR029063">
    <property type="entry name" value="SAM-dependent_MTases_sf"/>
</dbReference>
<organism evidence="7 8">
    <name type="scientific">Clostridium felsineum</name>
    <dbReference type="NCBI Taxonomy" id="36839"/>
    <lineage>
        <taxon>Bacteria</taxon>
        <taxon>Bacillati</taxon>
        <taxon>Bacillota</taxon>
        <taxon>Clostridia</taxon>
        <taxon>Eubacteriales</taxon>
        <taxon>Clostridiaceae</taxon>
        <taxon>Clostridium</taxon>
    </lineage>
</organism>
<evidence type="ECO:0000256" key="3">
    <source>
        <dbReference type="ARBA" id="ARBA00022603"/>
    </source>
</evidence>
<evidence type="ECO:0000313" key="8">
    <source>
        <dbReference type="Proteomes" id="UP000190951"/>
    </source>
</evidence>
<dbReference type="PANTHER" id="PTHR43182:SF1">
    <property type="entry name" value="COBALT-PRECORRIN-7 C(5)-METHYLTRANSFERASE"/>
    <property type="match status" value="1"/>
</dbReference>
<keyword evidence="3 7" id="KW-0489">Methyltransferase</keyword>
<dbReference type="EMBL" id="CP096983">
    <property type="protein sequence ID" value="URZ11228.1"/>
    <property type="molecule type" value="Genomic_DNA"/>
</dbReference>
<dbReference type="AlphaFoldDB" id="A0A1S8LQC0"/>
<dbReference type="SUPFAM" id="SSF53335">
    <property type="entry name" value="S-adenosyl-L-methionine-dependent methyltransferases"/>
    <property type="match status" value="1"/>
</dbReference>
<accession>A0A1S8LQC0</accession>
<dbReference type="CDD" id="cd02440">
    <property type="entry name" value="AdoMet_MTases"/>
    <property type="match status" value="1"/>
</dbReference>